<keyword evidence="1" id="KW-1133">Transmembrane helix</keyword>
<sequence>MGIGAILTLFSFVLVYLVQKFKIGVARIYIYIGYYFIMSLVLPWSVAKELGVESEYIINLSQGQGFSMLVIGLTLGFSLVASGILMLIFRLFKRNIEMNFGSLFSYVFWYLSSIMHNIFAFVICIIIYAISQMRKNEPKFKTYLTEYIPNVAFIILVLSFYGNFANIVK</sequence>
<feature type="transmembrane region" description="Helical" evidence="1">
    <location>
        <begin position="109"/>
        <end position="131"/>
    </location>
</feature>
<feature type="transmembrane region" description="Helical" evidence="1">
    <location>
        <begin position="68"/>
        <end position="89"/>
    </location>
</feature>
<reference evidence="3" key="1">
    <citation type="journal article" date="2017" name="Genome Biol. Evol.">
        <title>Comparative Genomic Analysis Identifies a Campylobacter Clade Deficient in Selenium Metabolism.</title>
        <authorList>
            <person name="Miller W.G."/>
            <person name="Yee E."/>
            <person name="Lopes B.S."/>
            <person name="Chapman M.H."/>
            <person name="Huynh S."/>
            <person name="Bono J.L."/>
            <person name="Parker C.T."/>
            <person name="Strachan N.J.C."/>
            <person name="Forbes K.J."/>
        </authorList>
    </citation>
    <scope>NUCLEOTIDE SEQUENCE [LARGE SCALE GENOMIC DNA]</scope>
    <source>
        <strain evidence="3">NCTC 13004</strain>
    </source>
</reference>
<dbReference type="RefSeq" id="WP_100590771.1">
    <property type="nucleotide sequence ID" value="NZ_CP015578.1"/>
</dbReference>
<reference evidence="3" key="2">
    <citation type="journal article" date="2017" name="Genome Biol. Evol.">
        <title>Comparative genomic analysis identifies a Campylobacter clade deficient in selenium metabolism.</title>
        <authorList>
            <person name="Miller W.G."/>
            <person name="Yee E."/>
            <person name="Lopes B.S."/>
            <person name="Chapman M.H."/>
            <person name="Huynh S."/>
            <person name="Bono J.L."/>
            <person name="Parker C.T."/>
            <person name="Strachan N.J.C."/>
            <person name="Forbes K.J."/>
        </authorList>
    </citation>
    <scope>NUCLEOTIDE SEQUENCE [LARGE SCALE GENOMIC DNA]</scope>
    <source>
        <strain evidence="3">NCTC 13004</strain>
    </source>
</reference>
<evidence type="ECO:0000256" key="1">
    <source>
        <dbReference type="SAM" id="Phobius"/>
    </source>
</evidence>
<protein>
    <submittedName>
        <fullName evidence="2">Putative membrane protein</fullName>
    </submittedName>
</protein>
<gene>
    <name evidence="2" type="ORF">CLAN_1065</name>
</gene>
<feature type="transmembrane region" description="Helical" evidence="1">
    <location>
        <begin position="30"/>
        <end position="47"/>
    </location>
</feature>
<evidence type="ECO:0000313" key="3">
    <source>
        <dbReference type="Proteomes" id="UP000202031"/>
    </source>
</evidence>
<keyword evidence="1" id="KW-0812">Transmembrane</keyword>
<proteinExistence type="predicted"/>
<name>A0A1X9SNL9_9BACT</name>
<dbReference type="GeneID" id="46921536"/>
<dbReference type="EMBL" id="CP015578">
    <property type="protein sequence ID" value="ARQ97800.1"/>
    <property type="molecule type" value="Genomic_DNA"/>
</dbReference>
<dbReference type="AlphaFoldDB" id="A0A1X9SNL9"/>
<feature type="transmembrane region" description="Helical" evidence="1">
    <location>
        <begin position="143"/>
        <end position="164"/>
    </location>
</feature>
<dbReference type="Proteomes" id="UP000202031">
    <property type="component" value="Chromosome"/>
</dbReference>
<keyword evidence="1" id="KW-0472">Membrane</keyword>
<organism evidence="2 3">
    <name type="scientific">Campylobacter lanienae NCTC 13004</name>
    <dbReference type="NCBI Taxonomy" id="1031753"/>
    <lineage>
        <taxon>Bacteria</taxon>
        <taxon>Pseudomonadati</taxon>
        <taxon>Campylobacterota</taxon>
        <taxon>Epsilonproteobacteria</taxon>
        <taxon>Campylobacterales</taxon>
        <taxon>Campylobacteraceae</taxon>
        <taxon>Campylobacter</taxon>
    </lineage>
</organism>
<dbReference type="KEGG" id="clx:CLAN_1065"/>
<accession>A0A1X9SNL9</accession>
<evidence type="ECO:0000313" key="2">
    <source>
        <dbReference type="EMBL" id="ARQ97800.1"/>
    </source>
</evidence>